<evidence type="ECO:0000259" key="9">
    <source>
        <dbReference type="PROSITE" id="PS50868"/>
    </source>
</evidence>
<dbReference type="EMBL" id="JADGJW010000566">
    <property type="protein sequence ID" value="KAJ3215126.1"/>
    <property type="molecule type" value="Genomic_DNA"/>
</dbReference>
<comment type="subcellular location">
    <subcellularLocation>
        <location evidence="2">Chromosome</location>
    </subcellularLocation>
    <subcellularLocation>
        <location evidence="1">Nucleus</location>
    </subcellularLocation>
</comment>
<name>A0AAD5XUA2_9FUNG</name>
<dbReference type="GO" id="GO:0005634">
    <property type="term" value="C:nucleus"/>
    <property type="evidence" value="ECO:0007669"/>
    <property type="project" value="UniProtKB-SubCell"/>
</dbReference>
<feature type="non-terminal residue" evidence="11">
    <location>
        <position position="1"/>
    </location>
</feature>
<dbReference type="PROSITE" id="PS50280">
    <property type="entry name" value="SET"/>
    <property type="match status" value="1"/>
</dbReference>
<dbReference type="Pfam" id="PF17907">
    <property type="entry name" value="AWS"/>
    <property type="match status" value="1"/>
</dbReference>
<dbReference type="PROSITE" id="PS50868">
    <property type="entry name" value="POST_SET"/>
    <property type="match status" value="1"/>
</dbReference>
<evidence type="ECO:0000256" key="4">
    <source>
        <dbReference type="ARBA" id="ARBA00022603"/>
    </source>
</evidence>
<dbReference type="GO" id="GO:0005694">
    <property type="term" value="C:chromosome"/>
    <property type="evidence" value="ECO:0007669"/>
    <property type="project" value="UniProtKB-SubCell"/>
</dbReference>
<keyword evidence="5" id="KW-0808">Transferase</keyword>
<evidence type="ECO:0000259" key="8">
    <source>
        <dbReference type="PROSITE" id="PS50280"/>
    </source>
</evidence>
<dbReference type="GO" id="GO:0010468">
    <property type="term" value="P:regulation of gene expression"/>
    <property type="evidence" value="ECO:0007669"/>
    <property type="project" value="TreeGrafter"/>
</dbReference>
<feature type="domain" description="AWS" evidence="10">
    <location>
        <begin position="116"/>
        <end position="171"/>
    </location>
</feature>
<protein>
    <submittedName>
        <fullName evidence="11">Histone methyltransferase set2</fullName>
    </submittedName>
</protein>
<accession>A0AAD5XUA2</accession>
<keyword evidence="4 11" id="KW-0489">Methyltransferase</keyword>
<dbReference type="CDD" id="cd19172">
    <property type="entry name" value="SET_SETD2"/>
    <property type="match status" value="1"/>
</dbReference>
<proteinExistence type="predicted"/>
<dbReference type="SUPFAM" id="SSF82199">
    <property type="entry name" value="SET domain"/>
    <property type="match status" value="1"/>
</dbReference>
<keyword evidence="6" id="KW-0949">S-adenosyl-L-methionine</keyword>
<dbReference type="InterPro" id="IPR001214">
    <property type="entry name" value="SET_dom"/>
</dbReference>
<sequence length="417" mass="47301">MMEVLLDTTAFNEISIKKETCLHIKVASSNNSNNSDSTLDTTISPCDIERKDDIVDTPFDDALNSPTEEICSQPVLNEEIFNKKIEISPVYAEALTTFTPIQENEYKRGASGKLPKDFMPCCCKFDEGKDDAGLACGEESDCINRALLIECTDDDCPLRSACQNRRFQNKEYAPIEVIKTEKKGYGIRAMENLRSNEFVIEYCGEVIPQSNFVKRTKEYSKSGVKHFYFMSLNGDDLIDAQKKGNISRFLNHSCAPNCMIQKWVVNSRMRMGIFTLRKIAAGEELTFDYKFDRYGKEAQPCYCGEPNCNGFIGGGNKTADSDDDEEEDVVEMDAKKPKRPKKEAKVKALENIEHVKTLVKKMLYSTKLPSQVTKLLRRLEVTDNLAMRKCFVKFHGLLVLKSCLTLYSRTDLSLCYQ</sequence>
<dbReference type="InterPro" id="IPR044437">
    <property type="entry name" value="SETD2/Set2_SET"/>
</dbReference>
<keyword evidence="7" id="KW-0539">Nucleus</keyword>
<dbReference type="Pfam" id="PF00856">
    <property type="entry name" value="SET"/>
    <property type="match status" value="1"/>
</dbReference>
<evidence type="ECO:0000256" key="6">
    <source>
        <dbReference type="ARBA" id="ARBA00022691"/>
    </source>
</evidence>
<reference evidence="11" key="1">
    <citation type="submission" date="2020-05" db="EMBL/GenBank/DDBJ databases">
        <title>Phylogenomic resolution of chytrid fungi.</title>
        <authorList>
            <person name="Stajich J.E."/>
            <person name="Amses K."/>
            <person name="Simmons R."/>
            <person name="Seto K."/>
            <person name="Myers J."/>
            <person name="Bonds A."/>
            <person name="Quandt C.A."/>
            <person name="Barry K."/>
            <person name="Liu P."/>
            <person name="Grigoriev I."/>
            <person name="Longcore J.E."/>
            <person name="James T.Y."/>
        </authorList>
    </citation>
    <scope>NUCLEOTIDE SEQUENCE</scope>
    <source>
        <strain evidence="11">JEL0476</strain>
    </source>
</reference>
<dbReference type="PANTHER" id="PTHR46711">
    <property type="entry name" value="HISTONE-LYSINE N-METHYLTRANSFERASE SETD2"/>
    <property type="match status" value="1"/>
</dbReference>
<dbReference type="SMART" id="SM00508">
    <property type="entry name" value="PostSET"/>
    <property type="match status" value="1"/>
</dbReference>
<evidence type="ECO:0000313" key="11">
    <source>
        <dbReference type="EMBL" id="KAJ3215126.1"/>
    </source>
</evidence>
<evidence type="ECO:0000256" key="7">
    <source>
        <dbReference type="ARBA" id="ARBA00023242"/>
    </source>
</evidence>
<dbReference type="GO" id="GO:0032259">
    <property type="term" value="P:methylation"/>
    <property type="evidence" value="ECO:0007669"/>
    <property type="project" value="UniProtKB-KW"/>
</dbReference>
<dbReference type="InterPro" id="IPR042294">
    <property type="entry name" value="SETD2_animal"/>
</dbReference>
<feature type="domain" description="Post-SET" evidence="9">
    <location>
        <begin position="297"/>
        <end position="313"/>
    </location>
</feature>
<dbReference type="SMART" id="SM00317">
    <property type="entry name" value="SET"/>
    <property type="match status" value="1"/>
</dbReference>
<dbReference type="SMART" id="SM00570">
    <property type="entry name" value="AWS"/>
    <property type="match status" value="1"/>
</dbReference>
<comment type="caution">
    <text evidence="11">The sequence shown here is derived from an EMBL/GenBank/DDBJ whole genome shotgun (WGS) entry which is preliminary data.</text>
</comment>
<gene>
    <name evidence="11" type="primary">SET2</name>
    <name evidence="11" type="ORF">HK099_006503</name>
</gene>
<evidence type="ECO:0000259" key="10">
    <source>
        <dbReference type="PROSITE" id="PS51215"/>
    </source>
</evidence>
<keyword evidence="3" id="KW-0158">Chromosome</keyword>
<dbReference type="AlphaFoldDB" id="A0AAD5XUA2"/>
<evidence type="ECO:0000256" key="1">
    <source>
        <dbReference type="ARBA" id="ARBA00004123"/>
    </source>
</evidence>
<keyword evidence="12" id="KW-1185">Reference proteome</keyword>
<dbReference type="InterPro" id="IPR006560">
    <property type="entry name" value="AWS_dom"/>
</dbReference>
<dbReference type="Proteomes" id="UP001211065">
    <property type="component" value="Unassembled WGS sequence"/>
</dbReference>
<dbReference type="InterPro" id="IPR046341">
    <property type="entry name" value="SET_dom_sf"/>
</dbReference>
<evidence type="ECO:0000256" key="5">
    <source>
        <dbReference type="ARBA" id="ARBA00022679"/>
    </source>
</evidence>
<dbReference type="PROSITE" id="PS51215">
    <property type="entry name" value="AWS"/>
    <property type="match status" value="1"/>
</dbReference>
<dbReference type="PANTHER" id="PTHR46711:SF1">
    <property type="entry name" value="HISTONE-LYSINE N-METHYLTRANSFERASE SETD2"/>
    <property type="match status" value="1"/>
</dbReference>
<dbReference type="GO" id="GO:0046975">
    <property type="term" value="F:histone H3K36 methyltransferase activity"/>
    <property type="evidence" value="ECO:0007669"/>
    <property type="project" value="InterPro"/>
</dbReference>
<dbReference type="Gene3D" id="2.170.270.10">
    <property type="entry name" value="SET domain"/>
    <property type="match status" value="1"/>
</dbReference>
<evidence type="ECO:0000256" key="3">
    <source>
        <dbReference type="ARBA" id="ARBA00022454"/>
    </source>
</evidence>
<evidence type="ECO:0000313" key="12">
    <source>
        <dbReference type="Proteomes" id="UP001211065"/>
    </source>
</evidence>
<dbReference type="InterPro" id="IPR003616">
    <property type="entry name" value="Post-SET_dom"/>
</dbReference>
<organism evidence="11 12">
    <name type="scientific">Clydaea vesicula</name>
    <dbReference type="NCBI Taxonomy" id="447962"/>
    <lineage>
        <taxon>Eukaryota</taxon>
        <taxon>Fungi</taxon>
        <taxon>Fungi incertae sedis</taxon>
        <taxon>Chytridiomycota</taxon>
        <taxon>Chytridiomycota incertae sedis</taxon>
        <taxon>Chytridiomycetes</taxon>
        <taxon>Lobulomycetales</taxon>
        <taxon>Lobulomycetaceae</taxon>
        <taxon>Clydaea</taxon>
    </lineage>
</organism>
<evidence type="ECO:0000256" key="2">
    <source>
        <dbReference type="ARBA" id="ARBA00004286"/>
    </source>
</evidence>
<feature type="domain" description="SET" evidence="8">
    <location>
        <begin position="173"/>
        <end position="290"/>
    </location>
</feature>